<dbReference type="GO" id="GO:0005829">
    <property type="term" value="C:cytosol"/>
    <property type="evidence" value="ECO:0007669"/>
    <property type="project" value="TreeGrafter"/>
</dbReference>
<dbReference type="GO" id="GO:0005634">
    <property type="term" value="C:nucleus"/>
    <property type="evidence" value="ECO:0007669"/>
    <property type="project" value="TreeGrafter"/>
</dbReference>
<dbReference type="Pfam" id="PF00443">
    <property type="entry name" value="UCH"/>
    <property type="match status" value="1"/>
</dbReference>
<dbReference type="EC" id="3.4.19.12" evidence="3"/>
<dbReference type="InterPro" id="IPR001394">
    <property type="entry name" value="Peptidase_C19_UCH"/>
</dbReference>
<dbReference type="SUPFAM" id="SSF54001">
    <property type="entry name" value="Cysteine proteinases"/>
    <property type="match status" value="1"/>
</dbReference>
<protein>
    <recommendedName>
        <fullName evidence="3">ubiquitinyl hydrolase 1</fullName>
        <ecNumber evidence="3">3.4.19.12</ecNumber>
    </recommendedName>
</protein>
<gene>
    <name evidence="9" type="ORF">TPC1_15626</name>
</gene>
<dbReference type="EMBL" id="GDID01004171">
    <property type="protein sequence ID" value="JAP92435.1"/>
    <property type="molecule type" value="Transcribed_RNA"/>
</dbReference>
<feature type="non-terminal residue" evidence="9">
    <location>
        <position position="1"/>
    </location>
</feature>
<comment type="similarity">
    <text evidence="2">Belongs to the peptidase C19 family.</text>
</comment>
<dbReference type="InterPro" id="IPR018200">
    <property type="entry name" value="USP_CS"/>
</dbReference>
<keyword evidence="7" id="KW-0788">Thiol protease</keyword>
<dbReference type="Gene3D" id="3.90.70.10">
    <property type="entry name" value="Cysteine proteinases"/>
    <property type="match status" value="2"/>
</dbReference>
<reference evidence="9" key="1">
    <citation type="submission" date="2015-07" db="EMBL/GenBank/DDBJ databases">
        <title>Adaptation to a free-living lifestyle via gene acquisitions in the diplomonad Trepomonas sp. PC1.</title>
        <authorList>
            <person name="Xu F."/>
            <person name="Jerlstrom-Hultqvist J."/>
            <person name="Kolisko M."/>
            <person name="Simpson A.G.B."/>
            <person name="Roger A.J."/>
            <person name="Svard S.G."/>
            <person name="Andersson J.O."/>
        </authorList>
    </citation>
    <scope>NUCLEOTIDE SEQUENCE</scope>
    <source>
        <strain evidence="9">PC1</strain>
    </source>
</reference>
<feature type="domain" description="USP" evidence="8">
    <location>
        <begin position="1"/>
        <end position="525"/>
    </location>
</feature>
<dbReference type="GO" id="GO:0004843">
    <property type="term" value="F:cysteine-type deubiquitinase activity"/>
    <property type="evidence" value="ECO:0007669"/>
    <property type="project" value="UniProtKB-EC"/>
</dbReference>
<accession>A0A146K9M4</accession>
<sequence>PNRGGTCYANSSLQLIFNLIKQFPNQNEMLSQLNQIQQKIINHERVDPKPFLLQLYKEHNQFRPNLQGDAHELICCIIDDVIKIQNQSDGKVVIKDEQLIEKYFNGPAPYGEELIKKYKSEFIEINRAAYQAAFKSPLYDKIKTEELQQIVCQQCNFHSLNYSQGTHLSLDLAPQSDDEPVLSLFVSVPTLQKRQPVYKLLLSLQEVSKSYVQFCLSEIVTTLFEAKSLPSSEFQHSLYSVEFNAFSDDVLTKIANYQILNKTTEEEEESEEPELSEVTKGCILQNQRLFGTDHVIFCSIQPVQENTEQILVAVQSNTEASLVMHVRRDLMELSEQQQAEYLKSVILPNFSCFGSTFINEYQALQKTESQLIIKAKYEFNVMMALKNAKHLKYHLITLQQCLDAFSNVEQMEWKCRCGAVGGEKQHFFINTSKCLIINLKRFVFNMQKMKIVKDSRAIEFAEEFVLFGKKYFLKCVVCHFGQLSKGHYVSLVKKDKWWLINDDKVNEAQIDFVKNYAQVLYYESE</sequence>
<dbReference type="CDD" id="cd02257">
    <property type="entry name" value="Peptidase_C19"/>
    <property type="match status" value="1"/>
</dbReference>
<dbReference type="InterPro" id="IPR028889">
    <property type="entry name" value="USP"/>
</dbReference>
<dbReference type="InterPro" id="IPR050164">
    <property type="entry name" value="Peptidase_C19"/>
</dbReference>
<keyword evidence="4" id="KW-0645">Protease</keyword>
<comment type="catalytic activity">
    <reaction evidence="1">
        <text>Thiol-dependent hydrolysis of ester, thioester, amide, peptide and isopeptide bonds formed by the C-terminal Gly of ubiquitin (a 76-residue protein attached to proteins as an intracellular targeting signal).</text>
        <dbReference type="EC" id="3.4.19.12"/>
    </reaction>
</comment>
<dbReference type="GO" id="GO:0006508">
    <property type="term" value="P:proteolysis"/>
    <property type="evidence" value="ECO:0007669"/>
    <property type="project" value="UniProtKB-KW"/>
</dbReference>
<dbReference type="InterPro" id="IPR038765">
    <property type="entry name" value="Papain-like_cys_pep_sf"/>
</dbReference>
<evidence type="ECO:0000256" key="5">
    <source>
        <dbReference type="ARBA" id="ARBA00022786"/>
    </source>
</evidence>
<dbReference type="PROSITE" id="PS00973">
    <property type="entry name" value="USP_2"/>
    <property type="match status" value="1"/>
</dbReference>
<dbReference type="GO" id="GO:0016579">
    <property type="term" value="P:protein deubiquitination"/>
    <property type="evidence" value="ECO:0007669"/>
    <property type="project" value="InterPro"/>
</dbReference>
<name>A0A146K9M4_9EUKA</name>
<dbReference type="AlphaFoldDB" id="A0A146K9M4"/>
<dbReference type="PROSITE" id="PS50235">
    <property type="entry name" value="USP_3"/>
    <property type="match status" value="1"/>
</dbReference>
<proteinExistence type="inferred from homology"/>
<evidence type="ECO:0000256" key="3">
    <source>
        <dbReference type="ARBA" id="ARBA00012759"/>
    </source>
</evidence>
<evidence type="ECO:0000256" key="2">
    <source>
        <dbReference type="ARBA" id="ARBA00009085"/>
    </source>
</evidence>
<keyword evidence="6 9" id="KW-0378">Hydrolase</keyword>
<evidence type="ECO:0000256" key="6">
    <source>
        <dbReference type="ARBA" id="ARBA00022801"/>
    </source>
</evidence>
<organism evidence="9">
    <name type="scientific">Trepomonas sp. PC1</name>
    <dbReference type="NCBI Taxonomy" id="1076344"/>
    <lineage>
        <taxon>Eukaryota</taxon>
        <taxon>Metamonada</taxon>
        <taxon>Diplomonadida</taxon>
        <taxon>Hexamitidae</taxon>
        <taxon>Hexamitinae</taxon>
        <taxon>Trepomonas</taxon>
    </lineage>
</organism>
<dbReference type="PANTHER" id="PTHR24006:SF888">
    <property type="entry name" value="UBIQUITIN CARBOXYL-TERMINAL HYDROLASE 30"/>
    <property type="match status" value="1"/>
</dbReference>
<evidence type="ECO:0000259" key="8">
    <source>
        <dbReference type="PROSITE" id="PS50235"/>
    </source>
</evidence>
<dbReference type="PANTHER" id="PTHR24006">
    <property type="entry name" value="UBIQUITIN CARBOXYL-TERMINAL HYDROLASE"/>
    <property type="match status" value="1"/>
</dbReference>
<evidence type="ECO:0000256" key="1">
    <source>
        <dbReference type="ARBA" id="ARBA00000707"/>
    </source>
</evidence>
<evidence type="ECO:0000256" key="4">
    <source>
        <dbReference type="ARBA" id="ARBA00022670"/>
    </source>
</evidence>
<evidence type="ECO:0000256" key="7">
    <source>
        <dbReference type="ARBA" id="ARBA00022807"/>
    </source>
</evidence>
<keyword evidence="5" id="KW-0833">Ubl conjugation pathway</keyword>
<evidence type="ECO:0000313" key="9">
    <source>
        <dbReference type="EMBL" id="JAP92435.1"/>
    </source>
</evidence>